<keyword evidence="15" id="KW-1185">Reference proteome</keyword>
<dbReference type="Pfam" id="PF13516">
    <property type="entry name" value="LRR_6"/>
    <property type="match status" value="1"/>
</dbReference>
<dbReference type="InterPro" id="IPR046956">
    <property type="entry name" value="RLP23-like"/>
</dbReference>
<evidence type="ECO:0000256" key="2">
    <source>
        <dbReference type="ARBA" id="ARBA00009592"/>
    </source>
</evidence>
<dbReference type="InterPro" id="IPR013210">
    <property type="entry name" value="LRR_N_plant-typ"/>
</dbReference>
<dbReference type="Pfam" id="PF00560">
    <property type="entry name" value="LRR_1"/>
    <property type="match status" value="7"/>
</dbReference>
<evidence type="ECO:0000256" key="5">
    <source>
        <dbReference type="ARBA" id="ARBA00022692"/>
    </source>
</evidence>
<reference evidence="16" key="1">
    <citation type="submission" date="2025-08" db="UniProtKB">
        <authorList>
            <consortium name="RefSeq"/>
        </authorList>
    </citation>
    <scope>IDENTIFICATION</scope>
    <source>
        <tissue evidence="16">Seedling</tissue>
    </source>
</reference>
<dbReference type="PANTHER" id="PTHR48061:SF46">
    <property type="entry name" value="LEUCINE-RICH REPEAT-CONTAINING N-TERMINAL PLANT-TYPE DOMAIN-CONTAINING PROTEIN"/>
    <property type="match status" value="1"/>
</dbReference>
<keyword evidence="4" id="KW-0433">Leucine-rich repeat</keyword>
<dbReference type="Pfam" id="PF08263">
    <property type="entry name" value="LRRNT_2"/>
    <property type="match status" value="1"/>
</dbReference>
<evidence type="ECO:0000256" key="6">
    <source>
        <dbReference type="ARBA" id="ARBA00022729"/>
    </source>
</evidence>
<name>A0ABM3IEK2_ZIZJJ</name>
<accession>A0ABM3IEK2</accession>
<dbReference type="Proteomes" id="UP001652623">
    <property type="component" value="Chromosome 8"/>
</dbReference>
<evidence type="ECO:0000256" key="9">
    <source>
        <dbReference type="ARBA" id="ARBA00023136"/>
    </source>
</evidence>
<dbReference type="PRINTS" id="PR00019">
    <property type="entry name" value="LEURICHRPT"/>
</dbReference>
<dbReference type="SMART" id="SM00365">
    <property type="entry name" value="LRR_SD22"/>
    <property type="match status" value="7"/>
</dbReference>
<dbReference type="Pfam" id="PF13855">
    <property type="entry name" value="LRR_8"/>
    <property type="match status" value="2"/>
</dbReference>
<organism evidence="15 16">
    <name type="scientific">Ziziphus jujuba</name>
    <name type="common">Chinese jujube</name>
    <name type="synonym">Ziziphus sativa</name>
    <dbReference type="NCBI Taxonomy" id="326968"/>
    <lineage>
        <taxon>Eukaryota</taxon>
        <taxon>Viridiplantae</taxon>
        <taxon>Streptophyta</taxon>
        <taxon>Embryophyta</taxon>
        <taxon>Tracheophyta</taxon>
        <taxon>Spermatophyta</taxon>
        <taxon>Magnoliopsida</taxon>
        <taxon>eudicotyledons</taxon>
        <taxon>Gunneridae</taxon>
        <taxon>Pentapetalae</taxon>
        <taxon>rosids</taxon>
        <taxon>fabids</taxon>
        <taxon>Rosales</taxon>
        <taxon>Rhamnaceae</taxon>
        <taxon>Paliureae</taxon>
        <taxon>Ziziphus</taxon>
    </lineage>
</organism>
<evidence type="ECO:0000256" key="10">
    <source>
        <dbReference type="ARBA" id="ARBA00023170"/>
    </source>
</evidence>
<evidence type="ECO:0000256" key="12">
    <source>
        <dbReference type="SAM" id="Phobius"/>
    </source>
</evidence>
<protein>
    <submittedName>
        <fullName evidence="16">Receptor-like protein 7</fullName>
    </submittedName>
</protein>
<evidence type="ECO:0000256" key="7">
    <source>
        <dbReference type="ARBA" id="ARBA00022737"/>
    </source>
</evidence>
<keyword evidence="7" id="KW-0677">Repeat</keyword>
<dbReference type="SUPFAM" id="SSF52047">
    <property type="entry name" value="RNI-like"/>
    <property type="match status" value="2"/>
</dbReference>
<dbReference type="RefSeq" id="XP_048326640.2">
    <property type="nucleotide sequence ID" value="XM_048470683.2"/>
</dbReference>
<keyword evidence="6 13" id="KW-0732">Signal</keyword>
<feature type="domain" description="Leucine-rich repeat-containing N-terminal plant-type" evidence="14">
    <location>
        <begin position="36"/>
        <end position="88"/>
    </location>
</feature>
<evidence type="ECO:0000256" key="1">
    <source>
        <dbReference type="ARBA" id="ARBA00004251"/>
    </source>
</evidence>
<evidence type="ECO:0000313" key="16">
    <source>
        <dbReference type="RefSeq" id="XP_048326640.2"/>
    </source>
</evidence>
<evidence type="ECO:0000256" key="13">
    <source>
        <dbReference type="SAM" id="SignalP"/>
    </source>
</evidence>
<sequence length="1016" mass="114789">MGCSSSIWFCCVLYFLFHSSISMSFPSPHPDSSLCHPDESSALLHFKNSFSFGTIPGNLYCDNEVQERIRKTWQNGTDCCSWSGVKCDKVTHKVISLDLHCSRLQGIIYSNSSLFFLTHLRSLDLSYNHLNGSQLLAQFGRFTSLEHLNLSNSLFEGQLPQEFSYLSKLLTLDLSFNRLMIETSSLQRIVMNLTNLKELILHETDMYYAKPYSLMNLSSSLTSLELSSSGLQGEFPENIFRLPNLLVLDLSGNKNLTGSFPMSNWSIPLRYLGLSYTSFLIDISHLSRNLKSLNELDLSNCKFIGSYPSLVFNLSKTITSLDLSYNNFSGEIPWLSFDLESLAYLELAGNNLIGQLPETYINHSSGMSFLYDASHHQILGHVPSNLAYLNLFDNLLNGTIPSWLFSLPSLHYLRLENNQFTGSIKEFQYNSLVHLNLRNNKLHGPIPASIFQQVNLEYLQLSSNKLSGVIGLDQFSKLKNVYHLGLSCNDLSLNSNNFINYTLPYDLDVLELSSCNISEFPYALRVSESLSYLDVSCNRIQGNIPKWLWNVGKENLFYLNLSHNLLTDVGKLPWKGLEILDLRSNLIQSRLPIPPPSTDIFFISNNQLTGEIPSSICSLTSLRVLDLSYNNLNGSIPLCIGNFSDLSVMDLRMNMFHGMIPTTFAKGNNTLRTINLNGNRLEGPVPRSLLNCSNLEILDLGNNMINDTFPQWLESLPMLQVLVLRCNKFHGTIDTLSVIRFPFPKLRIMDLSNNQFNGVFPRQYFETFSAMLDGHADKLRYMGQHLYMDAYYQDSVLVTMKGLDMELENIQNIFTTIDFSRNNFEGRIPKSIGNLKGLKGLNFSHNKISGHIPRSLRNLTNLEWLDLSCNKLSGKIPGQLTEMTSLEVLNLSQNQLAGAIPRGNQFGTFDNASYIGNPGLCGFPLSKTCENDRAQQPPPSKGDHLEAANGFDWKFAILLGYGCGLVIGISVGYMLFSDKRLACFIRKVGGERWIELLKARKKKKKKAHFNTRRRNR</sequence>
<keyword evidence="5 12" id="KW-0812">Transmembrane</keyword>
<keyword evidence="11" id="KW-0325">Glycoprotein</keyword>
<evidence type="ECO:0000256" key="11">
    <source>
        <dbReference type="ARBA" id="ARBA00023180"/>
    </source>
</evidence>
<evidence type="ECO:0000259" key="14">
    <source>
        <dbReference type="Pfam" id="PF08263"/>
    </source>
</evidence>
<dbReference type="SMART" id="SM00369">
    <property type="entry name" value="LRR_TYP"/>
    <property type="match status" value="9"/>
</dbReference>
<dbReference type="GeneID" id="112491086"/>
<feature type="signal peptide" evidence="13">
    <location>
        <begin position="1"/>
        <end position="22"/>
    </location>
</feature>
<dbReference type="PANTHER" id="PTHR48061">
    <property type="entry name" value="LEUCINE-RICH REPEAT RECEPTOR PROTEIN KINASE EMS1-LIKE-RELATED"/>
    <property type="match status" value="1"/>
</dbReference>
<dbReference type="PROSITE" id="PS51450">
    <property type="entry name" value="LRR"/>
    <property type="match status" value="3"/>
</dbReference>
<feature type="chain" id="PRO_5047083189" evidence="13">
    <location>
        <begin position="23"/>
        <end position="1016"/>
    </location>
</feature>
<dbReference type="SUPFAM" id="SSF52058">
    <property type="entry name" value="L domain-like"/>
    <property type="match status" value="1"/>
</dbReference>
<evidence type="ECO:0000313" key="15">
    <source>
        <dbReference type="Proteomes" id="UP001652623"/>
    </source>
</evidence>
<dbReference type="Gene3D" id="3.80.10.10">
    <property type="entry name" value="Ribonuclease Inhibitor"/>
    <property type="match status" value="4"/>
</dbReference>
<evidence type="ECO:0000256" key="8">
    <source>
        <dbReference type="ARBA" id="ARBA00022989"/>
    </source>
</evidence>
<comment type="similarity">
    <text evidence="2">Belongs to the RLP family.</text>
</comment>
<proteinExistence type="inferred from homology"/>
<keyword evidence="9 12" id="KW-0472">Membrane</keyword>
<evidence type="ECO:0000256" key="4">
    <source>
        <dbReference type="ARBA" id="ARBA00022614"/>
    </source>
</evidence>
<dbReference type="InterPro" id="IPR032675">
    <property type="entry name" value="LRR_dom_sf"/>
</dbReference>
<feature type="transmembrane region" description="Helical" evidence="12">
    <location>
        <begin position="955"/>
        <end position="976"/>
    </location>
</feature>
<dbReference type="InterPro" id="IPR001611">
    <property type="entry name" value="Leu-rich_rpt"/>
</dbReference>
<keyword evidence="8 12" id="KW-1133">Transmembrane helix</keyword>
<comment type="subcellular location">
    <subcellularLocation>
        <location evidence="1">Cell membrane</location>
        <topology evidence="1">Single-pass type I membrane protein</topology>
    </subcellularLocation>
</comment>
<keyword evidence="10" id="KW-0675">Receptor</keyword>
<dbReference type="InterPro" id="IPR003591">
    <property type="entry name" value="Leu-rich_rpt_typical-subtyp"/>
</dbReference>
<gene>
    <name evidence="16" type="primary">LOC112491086</name>
</gene>
<evidence type="ECO:0000256" key="3">
    <source>
        <dbReference type="ARBA" id="ARBA00022475"/>
    </source>
</evidence>
<keyword evidence="3" id="KW-1003">Cell membrane</keyword>